<feature type="transmembrane region" description="Helical" evidence="22">
    <location>
        <begin position="599"/>
        <end position="619"/>
    </location>
</feature>
<proteinExistence type="inferred from homology"/>
<evidence type="ECO:0000256" key="11">
    <source>
        <dbReference type="ARBA" id="ARBA00022882"/>
    </source>
</evidence>
<keyword evidence="9" id="KW-0967">Endosome</keyword>
<accession>A0AAD8CXX6</accession>
<evidence type="ECO:0000256" key="14">
    <source>
        <dbReference type="ARBA" id="ARBA00023136"/>
    </source>
</evidence>
<feature type="transmembrane region" description="Helical" evidence="22">
    <location>
        <begin position="451"/>
        <end position="473"/>
    </location>
</feature>
<evidence type="ECO:0000256" key="12">
    <source>
        <dbReference type="ARBA" id="ARBA00022989"/>
    </source>
</evidence>
<keyword evidence="12 22" id="KW-1133">Transmembrane helix</keyword>
<dbReference type="Pfam" id="PF00520">
    <property type="entry name" value="Ion_trans"/>
    <property type="match status" value="2"/>
</dbReference>
<dbReference type="GO" id="GO:0022832">
    <property type="term" value="F:voltage-gated channel activity"/>
    <property type="evidence" value="ECO:0007669"/>
    <property type="project" value="InterPro"/>
</dbReference>
<feature type="transmembrane region" description="Helical" evidence="22">
    <location>
        <begin position="521"/>
        <end position="541"/>
    </location>
</feature>
<evidence type="ECO:0000256" key="22">
    <source>
        <dbReference type="SAM" id="Phobius"/>
    </source>
</evidence>
<dbReference type="GO" id="GO:0005765">
    <property type="term" value="C:lysosomal membrane"/>
    <property type="evidence" value="ECO:0007669"/>
    <property type="project" value="UniProtKB-SubCell"/>
</dbReference>
<feature type="transmembrane region" description="Helical" evidence="22">
    <location>
        <begin position="99"/>
        <end position="117"/>
    </location>
</feature>
<dbReference type="GO" id="GO:0097682">
    <property type="term" value="F:intracellularly phosphatidylinositol-3,5-bisphosphate-gated monatomic cation channel activity"/>
    <property type="evidence" value="ECO:0007669"/>
    <property type="project" value="TreeGrafter"/>
</dbReference>
<keyword evidence="16" id="KW-0458">Lysosome</keyword>
<evidence type="ECO:0000256" key="8">
    <source>
        <dbReference type="ARBA" id="ARBA00022737"/>
    </source>
</evidence>
<evidence type="ECO:0000256" key="5">
    <source>
        <dbReference type="ARBA" id="ARBA00022568"/>
    </source>
</evidence>
<reference evidence="24" key="1">
    <citation type="submission" date="2022-02" db="EMBL/GenBank/DDBJ databases">
        <title>Atlantic sturgeon de novo genome assembly.</title>
        <authorList>
            <person name="Stock M."/>
            <person name="Klopp C."/>
            <person name="Guiguen Y."/>
            <person name="Cabau C."/>
            <person name="Parinello H."/>
            <person name="Santidrian Yebra-Pimentel E."/>
            <person name="Kuhl H."/>
            <person name="Dirks R.P."/>
            <person name="Guessner J."/>
            <person name="Wuertz S."/>
            <person name="Du K."/>
            <person name="Schartl M."/>
        </authorList>
    </citation>
    <scope>NUCLEOTIDE SEQUENCE</scope>
    <source>
        <strain evidence="24">STURGEONOMICS-FGT-2020</strain>
        <tissue evidence="24">Whole blood</tissue>
    </source>
</reference>
<dbReference type="SUPFAM" id="SSF81324">
    <property type="entry name" value="Voltage-gated potassium channels"/>
    <property type="match status" value="2"/>
</dbReference>
<organism evidence="24 25">
    <name type="scientific">Acipenser oxyrinchus oxyrinchus</name>
    <dbReference type="NCBI Taxonomy" id="40147"/>
    <lineage>
        <taxon>Eukaryota</taxon>
        <taxon>Metazoa</taxon>
        <taxon>Chordata</taxon>
        <taxon>Craniata</taxon>
        <taxon>Vertebrata</taxon>
        <taxon>Euteleostomi</taxon>
        <taxon>Actinopterygii</taxon>
        <taxon>Chondrostei</taxon>
        <taxon>Acipenseriformes</taxon>
        <taxon>Acipenseridae</taxon>
        <taxon>Acipenser</taxon>
    </lineage>
</organism>
<dbReference type="GO" id="GO:0019722">
    <property type="term" value="P:calcium-mediated signaling"/>
    <property type="evidence" value="ECO:0007669"/>
    <property type="project" value="TreeGrafter"/>
</dbReference>
<keyword evidence="5" id="KW-0109">Calcium transport</keyword>
<dbReference type="EMBL" id="JAGXEW010000021">
    <property type="protein sequence ID" value="KAK1159683.1"/>
    <property type="molecule type" value="Genomic_DNA"/>
</dbReference>
<keyword evidence="25" id="KW-1185">Reference proteome</keyword>
<dbReference type="GO" id="GO:0015280">
    <property type="term" value="F:ligand-gated sodium channel activity"/>
    <property type="evidence" value="ECO:0007669"/>
    <property type="project" value="TreeGrafter"/>
</dbReference>
<feature type="transmembrane region" description="Helical" evidence="22">
    <location>
        <begin position="176"/>
        <end position="196"/>
    </location>
</feature>
<keyword evidence="8" id="KW-0677">Repeat</keyword>
<evidence type="ECO:0000256" key="6">
    <source>
        <dbReference type="ARBA" id="ARBA00022673"/>
    </source>
</evidence>
<keyword evidence="17" id="KW-0407">Ion channel</keyword>
<evidence type="ECO:0000256" key="3">
    <source>
        <dbReference type="ARBA" id="ARBA00009286"/>
    </source>
</evidence>
<comment type="subcellular location">
    <subcellularLocation>
        <location evidence="1">Late endosome membrane</location>
        <topology evidence="1">Multi-pass membrane protein</topology>
    </subcellularLocation>
    <subcellularLocation>
        <location evidence="2">Lysosome membrane</location>
        <topology evidence="2">Multi-pass membrane protein</topology>
    </subcellularLocation>
</comment>
<feature type="transmembrane region" description="Helical" evidence="22">
    <location>
        <begin position="561"/>
        <end position="578"/>
    </location>
</feature>
<evidence type="ECO:0000313" key="25">
    <source>
        <dbReference type="Proteomes" id="UP001230051"/>
    </source>
</evidence>
<evidence type="ECO:0000256" key="17">
    <source>
        <dbReference type="ARBA" id="ARBA00023303"/>
    </source>
</evidence>
<feature type="transmembrane region" description="Helical" evidence="22">
    <location>
        <begin position="234"/>
        <end position="257"/>
    </location>
</feature>
<comment type="catalytic activity">
    <reaction evidence="18">
        <text>Ca(2+)(in) = Ca(2+)(out)</text>
        <dbReference type="Rhea" id="RHEA:29671"/>
        <dbReference type="ChEBI" id="CHEBI:29108"/>
    </reaction>
    <physiologicalReaction direction="right-to-left" evidence="18">
        <dbReference type="Rhea" id="RHEA:29673"/>
    </physiologicalReaction>
</comment>
<evidence type="ECO:0000313" key="24">
    <source>
        <dbReference type="EMBL" id="KAK1159683.1"/>
    </source>
</evidence>
<feature type="domain" description="Ion transport" evidence="23">
    <location>
        <begin position="451"/>
        <end position="722"/>
    </location>
</feature>
<dbReference type="Gene3D" id="1.20.120.350">
    <property type="entry name" value="Voltage-gated potassium channels. Chain C"/>
    <property type="match status" value="2"/>
</dbReference>
<keyword evidence="15" id="KW-0325">Glycoprotein</keyword>
<evidence type="ECO:0000256" key="4">
    <source>
        <dbReference type="ARBA" id="ARBA00022448"/>
    </source>
</evidence>
<feature type="transmembrane region" description="Helical" evidence="22">
    <location>
        <begin position="697"/>
        <end position="719"/>
    </location>
</feature>
<dbReference type="GO" id="GO:0034702">
    <property type="term" value="C:monoatomic ion channel complex"/>
    <property type="evidence" value="ECO:0007669"/>
    <property type="project" value="UniProtKB-KW"/>
</dbReference>
<dbReference type="GO" id="GO:0005262">
    <property type="term" value="F:calcium channel activity"/>
    <property type="evidence" value="ECO:0007669"/>
    <property type="project" value="UniProtKB-KW"/>
</dbReference>
<dbReference type="InterPro" id="IPR005821">
    <property type="entry name" value="Ion_trans_dom"/>
</dbReference>
<feature type="transmembrane region" description="Helical" evidence="22">
    <location>
        <begin position="485"/>
        <end position="509"/>
    </location>
</feature>
<evidence type="ECO:0000256" key="13">
    <source>
        <dbReference type="ARBA" id="ARBA00023065"/>
    </source>
</evidence>
<dbReference type="InterPro" id="IPR028798">
    <property type="entry name" value="TPC2"/>
</dbReference>
<evidence type="ECO:0000256" key="1">
    <source>
        <dbReference type="ARBA" id="ARBA00004107"/>
    </source>
</evidence>
<dbReference type="InterPro" id="IPR027359">
    <property type="entry name" value="Volt_channel_dom_sf"/>
</dbReference>
<dbReference type="PANTHER" id="PTHR46768">
    <property type="entry name" value="TWO PORE CALCIUM CHANNEL PROTEIN 2"/>
    <property type="match status" value="1"/>
</dbReference>
<keyword evidence="11" id="KW-0851">Voltage-gated channel</keyword>
<evidence type="ECO:0000256" key="20">
    <source>
        <dbReference type="ARBA" id="ARBA00072840"/>
    </source>
</evidence>
<keyword evidence="6" id="KW-0107">Calcium channel</keyword>
<keyword evidence="14 22" id="KW-0472">Membrane</keyword>
<evidence type="ECO:0000256" key="19">
    <source>
        <dbReference type="ARBA" id="ARBA00051945"/>
    </source>
</evidence>
<evidence type="ECO:0000256" key="21">
    <source>
        <dbReference type="ARBA" id="ARBA00076394"/>
    </source>
</evidence>
<comment type="caution">
    <text evidence="24">The sequence shown here is derived from an EMBL/GenBank/DDBJ whole genome shotgun (WGS) entry which is preliminary data.</text>
</comment>
<evidence type="ECO:0000256" key="16">
    <source>
        <dbReference type="ARBA" id="ARBA00023228"/>
    </source>
</evidence>
<evidence type="ECO:0000256" key="10">
    <source>
        <dbReference type="ARBA" id="ARBA00022837"/>
    </source>
</evidence>
<keyword evidence="10" id="KW-0106">Calcium</keyword>
<name>A0AAD8CXX6_ACIOX</name>
<evidence type="ECO:0000256" key="7">
    <source>
        <dbReference type="ARBA" id="ARBA00022692"/>
    </source>
</evidence>
<evidence type="ECO:0000256" key="9">
    <source>
        <dbReference type="ARBA" id="ARBA00022753"/>
    </source>
</evidence>
<comment type="catalytic activity">
    <reaction evidence="19">
        <text>Na(+)(in) = Na(+)(out)</text>
        <dbReference type="Rhea" id="RHEA:34963"/>
        <dbReference type="ChEBI" id="CHEBI:29101"/>
    </reaction>
    <physiologicalReaction direction="right-to-left" evidence="19">
        <dbReference type="Rhea" id="RHEA:34965"/>
    </physiologicalReaction>
</comment>
<dbReference type="GO" id="GO:0031902">
    <property type="term" value="C:late endosome membrane"/>
    <property type="evidence" value="ECO:0007669"/>
    <property type="project" value="UniProtKB-SubCell"/>
</dbReference>
<feature type="domain" description="Ion transport" evidence="23">
    <location>
        <begin position="137"/>
        <end position="332"/>
    </location>
</feature>
<evidence type="ECO:0000256" key="18">
    <source>
        <dbReference type="ARBA" id="ARBA00044615"/>
    </source>
</evidence>
<dbReference type="Proteomes" id="UP001230051">
    <property type="component" value="Unassembled WGS sequence"/>
</dbReference>
<dbReference type="FunFam" id="1.10.287.70:FF:000104">
    <property type="entry name" value="Two pore calcium channel protein 2"/>
    <property type="match status" value="1"/>
</dbReference>
<dbReference type="GO" id="GO:0075509">
    <property type="term" value="P:endocytosis involved in viral entry into host cell"/>
    <property type="evidence" value="ECO:0007669"/>
    <property type="project" value="TreeGrafter"/>
</dbReference>
<protein>
    <recommendedName>
        <fullName evidence="20">Two pore channel protein 2</fullName>
    </recommendedName>
    <alternativeName>
        <fullName evidence="21">Two pore calcium channel protein 2</fullName>
    </alternativeName>
</protein>
<keyword evidence="4" id="KW-0813">Transport</keyword>
<gene>
    <name evidence="24" type="primary">tpcn2</name>
    <name evidence="24" type="ORF">AOXY_G21062</name>
</gene>
<dbReference type="PANTHER" id="PTHR46768:SF1">
    <property type="entry name" value="TWO PORE CHANNEL PROTEIN 2"/>
    <property type="match status" value="1"/>
</dbReference>
<comment type="similarity">
    <text evidence="3">Belongs to the calcium channel alpha-1 subunit (TC 1.A.1.11) family. Two pore calcium channel subfamily.</text>
</comment>
<evidence type="ECO:0000256" key="2">
    <source>
        <dbReference type="ARBA" id="ARBA00004155"/>
    </source>
</evidence>
<keyword evidence="13" id="KW-0406">Ion transport</keyword>
<dbReference type="Gene3D" id="1.10.287.70">
    <property type="match status" value="2"/>
</dbReference>
<evidence type="ECO:0000259" key="23">
    <source>
        <dbReference type="Pfam" id="PF00520"/>
    </source>
</evidence>
<feature type="transmembrane region" description="Helical" evidence="22">
    <location>
        <begin position="304"/>
        <end position="321"/>
    </location>
</feature>
<dbReference type="AlphaFoldDB" id="A0AAD8CXX6"/>
<evidence type="ECO:0000256" key="15">
    <source>
        <dbReference type="ARBA" id="ARBA00023180"/>
    </source>
</evidence>
<keyword evidence="7 22" id="KW-0812">Transmembrane</keyword>
<dbReference type="FunFam" id="1.20.120.350:FF:000073">
    <property type="entry name" value="Two pore segment channel 2"/>
    <property type="match status" value="1"/>
</dbReference>
<sequence length="776" mass="89076">METDPLLASPQENTSLCRGLDTSSCSNPDSGYYGGTLRSRRFSRTTTESAACNMIQQDDVDLYMQQATVFIEDAVQYRSINHRVDSKSLRLYRWYYSKICQWGLGATIFVILAVAFIEKPSSLTVTSDVRYRSAPWEPPCGLTESIEIVCFLIFVADVAVKSYLIGWEEFRKNKWLIAYIFVIAFSMLDWMVSLGLHCEEALRVRRLLRPFYLLQNSSLMKKTLKCIKRSLPEIISVLLLLAVHLCLFTMFGMLLFARGKDSNGNAEWQAYFRNLPDSLTSLLVLLTTANNPDVMIPAYSKNRFYCIFFILFCGFGTYFLMNLLTAIIYNQFRGYLLISIQTSLLRRRLGIRAAFEVMCCQGQSMAGINEHVETVNTEMVLKILQGVHIKPFYKDAIIQKTQQCTDGSISANQFQKLFDELDKDTIKQHPPKPDYQHVFLQKLQFIFSHHYFSLAGNVVALANMVCICTALVIDADKAVSERYDYILGAINCFFIVYYLLEMILKIFAFGFKGYVSHRSNIFDGFVTVVLLCLQITIFATYSFPHPRWDPDVKALMSLWEMVRLVNMLIVFRFLRIIPNIKLMALVASTLLDLVKNLRAFAGILVVVYYVFAVLGVMLFEGVITAPGNMSAVVNSSAPNTTVNYTATCGTYEQLEYWPNNFDDFAAALVLLYNIMVVNNWQAFMDAFARYSTPWSKLYFVAWWLTSSVMWVNLFVALILENFIHKWDRIHHSSISGEDQAECQMTVQSMFREFLKEPTEEELVSKLEQHPHLNIKR</sequence>